<comment type="caution">
    <text evidence="1">The sequence shown here is derived from an EMBL/GenBank/DDBJ whole genome shotgun (WGS) entry which is preliminary data.</text>
</comment>
<accession>A0AAV6VWJ8</accession>
<evidence type="ECO:0000313" key="2">
    <source>
        <dbReference type="Proteomes" id="UP000827092"/>
    </source>
</evidence>
<sequence>MYNVILLLRLSHYMIPSPGIEPRTSFPGKGFWGGFYEGHSKKGNGNPLRQWMLHSSLVIRVALNHVKG</sequence>
<dbReference type="EMBL" id="JAFNEN010000011">
    <property type="protein sequence ID" value="KAG8200947.1"/>
    <property type="molecule type" value="Genomic_DNA"/>
</dbReference>
<reference evidence="1 2" key="1">
    <citation type="journal article" date="2022" name="Nat. Ecol. Evol.">
        <title>A masculinizing supergene underlies an exaggerated male reproductive morph in a spider.</title>
        <authorList>
            <person name="Hendrickx F."/>
            <person name="De Corte Z."/>
            <person name="Sonet G."/>
            <person name="Van Belleghem S.M."/>
            <person name="Kostlbacher S."/>
            <person name="Vangestel C."/>
        </authorList>
    </citation>
    <scope>NUCLEOTIDE SEQUENCE [LARGE SCALE GENOMIC DNA]</scope>
    <source>
        <strain evidence="1">W744_W776</strain>
    </source>
</reference>
<protein>
    <submittedName>
        <fullName evidence="1">Uncharacterized protein</fullName>
    </submittedName>
</protein>
<name>A0AAV6VWJ8_9ARAC</name>
<proteinExistence type="predicted"/>
<keyword evidence="2" id="KW-1185">Reference proteome</keyword>
<dbReference type="AlphaFoldDB" id="A0AAV6VWJ8"/>
<dbReference type="Proteomes" id="UP000827092">
    <property type="component" value="Unassembled WGS sequence"/>
</dbReference>
<evidence type="ECO:0000313" key="1">
    <source>
        <dbReference type="EMBL" id="KAG8200947.1"/>
    </source>
</evidence>
<gene>
    <name evidence="1" type="ORF">JTE90_020586</name>
</gene>
<organism evidence="1 2">
    <name type="scientific">Oedothorax gibbosus</name>
    <dbReference type="NCBI Taxonomy" id="931172"/>
    <lineage>
        <taxon>Eukaryota</taxon>
        <taxon>Metazoa</taxon>
        <taxon>Ecdysozoa</taxon>
        <taxon>Arthropoda</taxon>
        <taxon>Chelicerata</taxon>
        <taxon>Arachnida</taxon>
        <taxon>Araneae</taxon>
        <taxon>Araneomorphae</taxon>
        <taxon>Entelegynae</taxon>
        <taxon>Araneoidea</taxon>
        <taxon>Linyphiidae</taxon>
        <taxon>Erigoninae</taxon>
        <taxon>Oedothorax</taxon>
    </lineage>
</organism>